<dbReference type="Pfam" id="PF01343">
    <property type="entry name" value="Peptidase_S49"/>
    <property type="match status" value="2"/>
</dbReference>
<dbReference type="AlphaFoldDB" id="A0A7W6EQ32"/>
<dbReference type="NCBIfam" id="TIGR00706">
    <property type="entry name" value="SppA_dom"/>
    <property type="match status" value="1"/>
</dbReference>
<dbReference type="InterPro" id="IPR004634">
    <property type="entry name" value="Pept_S49_pIV"/>
</dbReference>
<keyword evidence="10" id="KW-1185">Reference proteome</keyword>
<evidence type="ECO:0000256" key="5">
    <source>
        <dbReference type="ARBA" id="ARBA00022825"/>
    </source>
</evidence>
<dbReference type="GO" id="GO:0006465">
    <property type="term" value="P:signal peptide processing"/>
    <property type="evidence" value="ECO:0007669"/>
    <property type="project" value="InterPro"/>
</dbReference>
<comment type="similarity">
    <text evidence="2">Belongs to the peptidase S49 family.</text>
</comment>
<dbReference type="GO" id="GO:0016020">
    <property type="term" value="C:membrane"/>
    <property type="evidence" value="ECO:0007669"/>
    <property type="project" value="UniProtKB-SubCell"/>
</dbReference>
<dbReference type="NCBIfam" id="TIGR00705">
    <property type="entry name" value="SppA_67K"/>
    <property type="match status" value="1"/>
</dbReference>
<dbReference type="InterPro" id="IPR047272">
    <property type="entry name" value="S49_SppA_C"/>
</dbReference>
<dbReference type="SUPFAM" id="SSF52096">
    <property type="entry name" value="ClpP/crotonase"/>
    <property type="match status" value="2"/>
</dbReference>
<dbReference type="Proteomes" id="UP000541352">
    <property type="component" value="Unassembled WGS sequence"/>
</dbReference>
<reference evidence="9 10" key="1">
    <citation type="submission" date="2020-08" db="EMBL/GenBank/DDBJ databases">
        <title>Genomic Encyclopedia of Type Strains, Phase IV (KMG-IV): sequencing the most valuable type-strain genomes for metagenomic binning, comparative biology and taxonomic classification.</title>
        <authorList>
            <person name="Goeker M."/>
        </authorList>
    </citation>
    <scope>NUCLEOTIDE SEQUENCE [LARGE SCALE GENOMIC DNA]</scope>
    <source>
        <strain evidence="9 10">DSM 17976</strain>
    </source>
</reference>
<evidence type="ECO:0000256" key="3">
    <source>
        <dbReference type="ARBA" id="ARBA00022670"/>
    </source>
</evidence>
<dbReference type="InterPro" id="IPR047217">
    <property type="entry name" value="S49_SppA_67K_type_N"/>
</dbReference>
<dbReference type="InterPro" id="IPR002142">
    <property type="entry name" value="Peptidase_S49"/>
</dbReference>
<feature type="domain" description="Peptidase S49" evidence="8">
    <location>
        <begin position="121"/>
        <end position="274"/>
    </location>
</feature>
<evidence type="ECO:0000256" key="7">
    <source>
        <dbReference type="PIRSR" id="PIRSR001217-1"/>
    </source>
</evidence>
<dbReference type="Gene3D" id="3.90.226.10">
    <property type="entry name" value="2-enoyl-CoA Hydratase, Chain A, domain 1"/>
    <property type="match status" value="3"/>
</dbReference>
<keyword evidence="6" id="KW-0472">Membrane</keyword>
<dbReference type="GO" id="GO:0008236">
    <property type="term" value="F:serine-type peptidase activity"/>
    <property type="evidence" value="ECO:0007669"/>
    <property type="project" value="UniProtKB-KW"/>
</dbReference>
<feature type="active site" description="Nucleophile" evidence="7">
    <location>
        <position position="384"/>
    </location>
</feature>
<proteinExistence type="inferred from homology"/>
<evidence type="ECO:0000259" key="8">
    <source>
        <dbReference type="Pfam" id="PF01343"/>
    </source>
</evidence>
<comment type="caution">
    <text evidence="9">The sequence shown here is derived from an EMBL/GenBank/DDBJ whole genome shotgun (WGS) entry which is preliminary data.</text>
</comment>
<dbReference type="EC" id="3.4.21.-" evidence="9"/>
<dbReference type="EMBL" id="JACIBY010000004">
    <property type="protein sequence ID" value="MBB3838199.1"/>
    <property type="molecule type" value="Genomic_DNA"/>
</dbReference>
<comment type="subcellular location">
    <subcellularLocation>
        <location evidence="1">Membrane</location>
    </subcellularLocation>
</comment>
<dbReference type="PIRSF" id="PIRSF001217">
    <property type="entry name" value="Protease_4_SppA"/>
    <property type="match status" value="1"/>
</dbReference>
<name>A0A7W6EQ32_9BACT</name>
<keyword evidence="4 9" id="KW-0378">Hydrolase</keyword>
<dbReference type="PANTHER" id="PTHR33209">
    <property type="entry name" value="PROTEASE 4"/>
    <property type="match status" value="1"/>
</dbReference>
<dbReference type="RefSeq" id="WP_183973414.1">
    <property type="nucleotide sequence ID" value="NZ_JACIBY010000004.1"/>
</dbReference>
<protein>
    <submittedName>
        <fullName evidence="9">Protease-4</fullName>
        <ecNumber evidence="9">3.4.21.-</ecNumber>
    </submittedName>
</protein>
<evidence type="ECO:0000256" key="4">
    <source>
        <dbReference type="ARBA" id="ARBA00022801"/>
    </source>
</evidence>
<sequence>MWQFIKYVFATIVGLFLFSLLGFFLFVGIVAAVGSSEDSTPIETNSVLKLNLNNPVQEVAVENPFAEFSGGQGNVLGLLDIRSALANAKQDPNIKGVYLDVQYPMVGWATAEEIRDAILDFKKSNKFVYAYGEVMTEKAYYLASVADKIYLNPAGGMEWNGLSAEYDFYKGTLDKLEVKPLIFRVGEYKSAVEPFFRENMSDASRLQNQVLINNIFDHAVDKISQARKITPTQLKNLADSLSIDSPQDALTHKLITHVGYYDEVESALRKELKLGEDDKIKFVGLSKYSKAEKHVKEGSSDNRIAVIIGEGAIMSGKSNDGNIGSETIVDELRKARKDKKVKAVVLRINSPGGSALASDVMWREVQLTRKEKPVIASMSDVAASGGYYMAMGCDKIVAHPNTITGSIGVFSVLFNFQNTFRNKLGITFDRVNTNAHSDWPSVTREMTPFENSRMQRSTENIYAVFTKKAAEGRKMPLEKLQSLASGRVWSGREAKGNGLIDEFGGLDKAIEIAAKSAKLKEGDYRVRYPKEKNVFEEMITKFSNNAEEAMLQQKLGDFAPYLKTLKKLQQMEGTQARLPFDITIK</sequence>
<keyword evidence="3 9" id="KW-0645">Protease</keyword>
<evidence type="ECO:0000256" key="6">
    <source>
        <dbReference type="ARBA" id="ARBA00023136"/>
    </source>
</evidence>
<dbReference type="InterPro" id="IPR029045">
    <property type="entry name" value="ClpP/crotonase-like_dom_sf"/>
</dbReference>
<organism evidence="9 10">
    <name type="scientific">Runella defluvii</name>
    <dbReference type="NCBI Taxonomy" id="370973"/>
    <lineage>
        <taxon>Bacteria</taxon>
        <taxon>Pseudomonadati</taxon>
        <taxon>Bacteroidota</taxon>
        <taxon>Cytophagia</taxon>
        <taxon>Cytophagales</taxon>
        <taxon>Spirosomataceae</taxon>
        <taxon>Runella</taxon>
    </lineage>
</organism>
<evidence type="ECO:0000256" key="2">
    <source>
        <dbReference type="ARBA" id="ARBA00008683"/>
    </source>
</evidence>
<dbReference type="Gene3D" id="6.20.330.10">
    <property type="match status" value="1"/>
</dbReference>
<evidence type="ECO:0000313" key="10">
    <source>
        <dbReference type="Proteomes" id="UP000541352"/>
    </source>
</evidence>
<dbReference type="PANTHER" id="PTHR33209:SF1">
    <property type="entry name" value="PEPTIDASE S49 DOMAIN-CONTAINING PROTEIN"/>
    <property type="match status" value="1"/>
</dbReference>
<evidence type="ECO:0000313" key="9">
    <source>
        <dbReference type="EMBL" id="MBB3838199.1"/>
    </source>
</evidence>
<dbReference type="CDD" id="cd07018">
    <property type="entry name" value="S49_SppA_67K_type"/>
    <property type="match status" value="1"/>
</dbReference>
<keyword evidence="5" id="KW-0720">Serine protease</keyword>
<dbReference type="InterPro" id="IPR004635">
    <property type="entry name" value="Pept_S49_SppA"/>
</dbReference>
<feature type="active site" description="Proton donor/acceptor" evidence="7">
    <location>
        <position position="189"/>
    </location>
</feature>
<accession>A0A7W6EQ32</accession>
<gene>
    <name evidence="9" type="ORF">FHS57_002204</name>
</gene>
<dbReference type="CDD" id="cd07023">
    <property type="entry name" value="S49_Sppa_N_C"/>
    <property type="match status" value="1"/>
</dbReference>
<evidence type="ECO:0000256" key="1">
    <source>
        <dbReference type="ARBA" id="ARBA00004370"/>
    </source>
</evidence>
<feature type="domain" description="Peptidase S49" evidence="8">
    <location>
        <begin position="368"/>
        <end position="520"/>
    </location>
</feature>